<dbReference type="Pfam" id="PF01408">
    <property type="entry name" value="GFO_IDH_MocA"/>
    <property type="match status" value="1"/>
</dbReference>
<feature type="domain" description="Gfo/Idh/MocA-like oxidoreductase N-terminal" evidence="1">
    <location>
        <begin position="5"/>
        <end position="121"/>
    </location>
</feature>
<dbReference type="InterPro" id="IPR055170">
    <property type="entry name" value="GFO_IDH_MocA-like_dom"/>
</dbReference>
<accession>A0A9D1M3I3</accession>
<dbReference type="SUPFAM" id="SSF51735">
    <property type="entry name" value="NAD(P)-binding Rossmann-fold domains"/>
    <property type="match status" value="1"/>
</dbReference>
<evidence type="ECO:0000259" key="1">
    <source>
        <dbReference type="Pfam" id="PF01408"/>
    </source>
</evidence>
<dbReference type="AlphaFoldDB" id="A0A9D1M3I3"/>
<feature type="domain" description="GFO/IDH/MocA-like oxidoreductase" evidence="2">
    <location>
        <begin position="163"/>
        <end position="232"/>
    </location>
</feature>
<evidence type="ECO:0000313" key="4">
    <source>
        <dbReference type="Proteomes" id="UP000824107"/>
    </source>
</evidence>
<dbReference type="PANTHER" id="PTHR43377:SF1">
    <property type="entry name" value="BILIVERDIN REDUCTASE A"/>
    <property type="match status" value="1"/>
</dbReference>
<sequence length="339" mass="36885">MSNNIKVAVIGAGMMGKNHLKTYKSLPGVDLVGVYDIFSDAAKAAAETFGIKAFSSMEEVAASVDAVSVVTTSVTHCNVGSFFLNKGIHCLMEKPLACSEEECRILIDAARKNNVVLLVGHIEQFNPAVEQMHKILSDSTRIRSLTAQRMSAASGRITDVDVSMDLMIHDIEVIQSLVKSPVANVQASAVKTPDQPDGKNYITALVEFENGVTANLTASRITQARVRTLTVTTDTNYIDMDFINQSINVHSQGRMPYVNQEEIPEWMHYGLKGSVEQLFIPTNQPLSAELGHFLACIRGEATPRITGEMALNALKVIWEVQEKLGFLKNSSNSAIAAAE</sequence>
<name>A0A9D1M3I3_9PROT</name>
<reference evidence="3" key="2">
    <citation type="journal article" date="2021" name="PeerJ">
        <title>Extensive microbial diversity within the chicken gut microbiome revealed by metagenomics and culture.</title>
        <authorList>
            <person name="Gilroy R."/>
            <person name="Ravi A."/>
            <person name="Getino M."/>
            <person name="Pursley I."/>
            <person name="Horton D.L."/>
            <person name="Alikhan N.F."/>
            <person name="Baker D."/>
            <person name="Gharbi K."/>
            <person name="Hall N."/>
            <person name="Watson M."/>
            <person name="Adriaenssens E.M."/>
            <person name="Foster-Nyarko E."/>
            <person name="Jarju S."/>
            <person name="Secka A."/>
            <person name="Antonio M."/>
            <person name="Oren A."/>
            <person name="Chaudhuri R.R."/>
            <person name="La Ragione R."/>
            <person name="Hildebrand F."/>
            <person name="Pallen M.J."/>
        </authorList>
    </citation>
    <scope>NUCLEOTIDE SEQUENCE</scope>
    <source>
        <strain evidence="3">ChiW3-316</strain>
    </source>
</reference>
<dbReference type="InterPro" id="IPR000683">
    <property type="entry name" value="Gfo/Idh/MocA-like_OxRdtase_N"/>
</dbReference>
<dbReference type="Pfam" id="PF22725">
    <property type="entry name" value="GFO_IDH_MocA_C3"/>
    <property type="match status" value="1"/>
</dbReference>
<dbReference type="InterPro" id="IPR051450">
    <property type="entry name" value="Gfo/Idh/MocA_Oxidoreductases"/>
</dbReference>
<dbReference type="GO" id="GO:0000166">
    <property type="term" value="F:nucleotide binding"/>
    <property type="evidence" value="ECO:0007669"/>
    <property type="project" value="InterPro"/>
</dbReference>
<organism evidence="3 4">
    <name type="scientific">Candidatus Scatocola faecipullorum</name>
    <dbReference type="NCBI Taxonomy" id="2840917"/>
    <lineage>
        <taxon>Bacteria</taxon>
        <taxon>Pseudomonadati</taxon>
        <taxon>Pseudomonadota</taxon>
        <taxon>Alphaproteobacteria</taxon>
        <taxon>Rhodospirillales</taxon>
        <taxon>Rhodospirillaceae</taxon>
        <taxon>Rhodospirillaceae incertae sedis</taxon>
        <taxon>Candidatus Scatocola</taxon>
    </lineage>
</organism>
<gene>
    <name evidence="3" type="ORF">IAD20_02890</name>
</gene>
<evidence type="ECO:0000313" key="3">
    <source>
        <dbReference type="EMBL" id="HIU53009.1"/>
    </source>
</evidence>
<dbReference type="Gene3D" id="3.40.50.720">
    <property type="entry name" value="NAD(P)-binding Rossmann-like Domain"/>
    <property type="match status" value="1"/>
</dbReference>
<protein>
    <submittedName>
        <fullName evidence="3">Gfo/Idh/MocA family oxidoreductase</fullName>
    </submittedName>
</protein>
<dbReference type="PANTHER" id="PTHR43377">
    <property type="entry name" value="BILIVERDIN REDUCTASE A"/>
    <property type="match status" value="1"/>
</dbReference>
<dbReference type="Proteomes" id="UP000824107">
    <property type="component" value="Unassembled WGS sequence"/>
</dbReference>
<dbReference type="InterPro" id="IPR036291">
    <property type="entry name" value="NAD(P)-bd_dom_sf"/>
</dbReference>
<comment type="caution">
    <text evidence="3">The sequence shown here is derived from an EMBL/GenBank/DDBJ whole genome shotgun (WGS) entry which is preliminary data.</text>
</comment>
<dbReference type="Gene3D" id="3.30.360.10">
    <property type="entry name" value="Dihydrodipicolinate Reductase, domain 2"/>
    <property type="match status" value="1"/>
</dbReference>
<evidence type="ECO:0000259" key="2">
    <source>
        <dbReference type="Pfam" id="PF22725"/>
    </source>
</evidence>
<proteinExistence type="predicted"/>
<reference evidence="3" key="1">
    <citation type="submission" date="2020-10" db="EMBL/GenBank/DDBJ databases">
        <authorList>
            <person name="Gilroy R."/>
        </authorList>
    </citation>
    <scope>NUCLEOTIDE SEQUENCE</scope>
    <source>
        <strain evidence="3">ChiW3-316</strain>
    </source>
</reference>
<dbReference type="EMBL" id="DVNC01000021">
    <property type="protein sequence ID" value="HIU53009.1"/>
    <property type="molecule type" value="Genomic_DNA"/>
</dbReference>
<dbReference type="SUPFAM" id="SSF55347">
    <property type="entry name" value="Glyceraldehyde-3-phosphate dehydrogenase-like, C-terminal domain"/>
    <property type="match status" value="1"/>
</dbReference>